<dbReference type="STRING" id="247633.GP2143_13656"/>
<feature type="transmembrane region" description="Helical" evidence="1">
    <location>
        <begin position="61"/>
        <end position="79"/>
    </location>
</feature>
<gene>
    <name evidence="2" type="ORF">GP2143_13656</name>
</gene>
<comment type="caution">
    <text evidence="2">The sequence shown here is derived from an EMBL/GenBank/DDBJ whole genome shotgun (WGS) entry which is preliminary data.</text>
</comment>
<evidence type="ECO:0008006" key="4">
    <source>
        <dbReference type="Google" id="ProtNLM"/>
    </source>
</evidence>
<dbReference type="PANTHER" id="PTHR36109">
    <property type="entry name" value="MEMBRANE PROTEIN-RELATED"/>
    <property type="match status" value="1"/>
</dbReference>
<evidence type="ECO:0000313" key="3">
    <source>
        <dbReference type="Proteomes" id="UP000004931"/>
    </source>
</evidence>
<evidence type="ECO:0000313" key="2">
    <source>
        <dbReference type="EMBL" id="EAW32305.1"/>
    </source>
</evidence>
<protein>
    <recommendedName>
        <fullName evidence="4">DUF1269 domain-containing protein</fullName>
    </recommendedName>
</protein>
<evidence type="ECO:0000256" key="1">
    <source>
        <dbReference type="SAM" id="Phobius"/>
    </source>
</evidence>
<name>A0Y851_9GAMM</name>
<keyword evidence="3" id="KW-1185">Reference proteome</keyword>
<sequence length="168" mass="17624">MKRLCFLCPGIDWAKVVVKTLKNEGIKEKHIYTVAKTGKPLEDLPDGGPDDDDFLPAFERGLAFGASTGVFVGLVALAFPPAGLVVGGGAVLLIGLAGASVGGLLTGMAGAAFSNSRLQAFEKDIEEGKILIMVDVPLEQITHINSLIQRSYPEVEIEGIEPPALAIP</sequence>
<keyword evidence="1" id="KW-0812">Transmembrane</keyword>
<proteinExistence type="predicted"/>
<dbReference type="eggNOG" id="ENOG50303WG">
    <property type="taxonomic scope" value="Bacteria"/>
</dbReference>
<dbReference type="PANTHER" id="PTHR36109:SF2">
    <property type="entry name" value="MEMBRANE PROTEIN"/>
    <property type="match status" value="1"/>
</dbReference>
<dbReference type="EMBL" id="AAVT01000001">
    <property type="protein sequence ID" value="EAW32305.1"/>
    <property type="molecule type" value="Genomic_DNA"/>
</dbReference>
<feature type="transmembrane region" description="Helical" evidence="1">
    <location>
        <begin position="91"/>
        <end position="113"/>
    </location>
</feature>
<accession>A0Y851</accession>
<dbReference type="InterPro" id="IPR052948">
    <property type="entry name" value="Low_temp-induced_all0457"/>
</dbReference>
<dbReference type="OrthoDB" id="8775484at2"/>
<dbReference type="AlphaFoldDB" id="A0Y851"/>
<keyword evidence="1" id="KW-1133">Transmembrane helix</keyword>
<organism evidence="2 3">
    <name type="scientific">marine gamma proteobacterium HTCC2143</name>
    <dbReference type="NCBI Taxonomy" id="247633"/>
    <lineage>
        <taxon>Bacteria</taxon>
        <taxon>Pseudomonadati</taxon>
        <taxon>Pseudomonadota</taxon>
        <taxon>Gammaproteobacteria</taxon>
        <taxon>Cellvibrionales</taxon>
        <taxon>Spongiibacteraceae</taxon>
        <taxon>BD1-7 clade</taxon>
    </lineage>
</organism>
<dbReference type="Proteomes" id="UP000004931">
    <property type="component" value="Unassembled WGS sequence"/>
</dbReference>
<keyword evidence="1" id="KW-0472">Membrane</keyword>
<reference evidence="2 3" key="1">
    <citation type="journal article" date="2010" name="J. Bacteriol.">
        <title>Genome sequence of the oligotrophic marine Gammaproteobacterium HTCC2143, isolated from the Oregon Coast.</title>
        <authorList>
            <person name="Oh H.M."/>
            <person name="Kang I."/>
            <person name="Ferriera S."/>
            <person name="Giovannoni S.J."/>
            <person name="Cho J.C."/>
        </authorList>
    </citation>
    <scope>NUCLEOTIDE SEQUENCE [LARGE SCALE GENOMIC DNA]</scope>
    <source>
        <strain evidence="2 3">HTCC2143</strain>
    </source>
</reference>